<comment type="caution">
    <text evidence="1">The sequence shown here is derived from an EMBL/GenBank/DDBJ whole genome shotgun (WGS) entry which is preliminary data.</text>
</comment>
<protein>
    <submittedName>
        <fullName evidence="1">Uncharacterized protein</fullName>
    </submittedName>
</protein>
<gene>
    <name evidence="1" type="ORF">PF004_g12470</name>
</gene>
<evidence type="ECO:0000313" key="1">
    <source>
        <dbReference type="EMBL" id="KAE9223618.1"/>
    </source>
</evidence>
<accession>A0A6G0NV44</accession>
<sequence>MQVINVHTDECDRISHPAEVKAAVRVALREAKPQERAVQQPE</sequence>
<organism evidence="1 2">
    <name type="scientific">Phytophthora fragariae</name>
    <dbReference type="NCBI Taxonomy" id="53985"/>
    <lineage>
        <taxon>Eukaryota</taxon>
        <taxon>Sar</taxon>
        <taxon>Stramenopiles</taxon>
        <taxon>Oomycota</taxon>
        <taxon>Peronosporomycetes</taxon>
        <taxon>Peronosporales</taxon>
        <taxon>Peronosporaceae</taxon>
        <taxon>Phytophthora</taxon>
    </lineage>
</organism>
<dbReference type="EMBL" id="QXGC01000713">
    <property type="protein sequence ID" value="KAE9223618.1"/>
    <property type="molecule type" value="Genomic_DNA"/>
</dbReference>
<reference evidence="1 2" key="1">
    <citation type="submission" date="2018-09" db="EMBL/GenBank/DDBJ databases">
        <title>Genomic investigation of the strawberry pathogen Phytophthora fragariae indicates pathogenicity is determined by transcriptional variation in three key races.</title>
        <authorList>
            <person name="Adams T.M."/>
            <person name="Armitage A.D."/>
            <person name="Sobczyk M.K."/>
            <person name="Bates H.J."/>
            <person name="Dunwell J.M."/>
            <person name="Nellist C.F."/>
            <person name="Harrison R.J."/>
        </authorList>
    </citation>
    <scope>NUCLEOTIDE SEQUENCE [LARGE SCALE GENOMIC DNA]</scope>
    <source>
        <strain evidence="1 2">BC-23</strain>
    </source>
</reference>
<name>A0A6G0NV44_9STRA</name>
<proteinExistence type="predicted"/>
<dbReference type="AlphaFoldDB" id="A0A6G0NV44"/>
<dbReference type="Proteomes" id="UP000476176">
    <property type="component" value="Unassembled WGS sequence"/>
</dbReference>
<evidence type="ECO:0000313" key="2">
    <source>
        <dbReference type="Proteomes" id="UP000476176"/>
    </source>
</evidence>